<dbReference type="Pfam" id="PF00288">
    <property type="entry name" value="GHMP_kinases_N"/>
    <property type="match status" value="1"/>
</dbReference>
<dbReference type="PIRSF" id="PIRSF010376">
    <property type="entry name" value="IspE"/>
    <property type="match status" value="1"/>
</dbReference>
<dbReference type="PANTHER" id="PTHR43527">
    <property type="entry name" value="4-DIPHOSPHOCYTIDYL-2-C-METHYL-D-ERYTHRITOL KINASE, CHLOROPLASTIC"/>
    <property type="match status" value="1"/>
</dbReference>
<dbReference type="NCBIfam" id="NF011202">
    <property type="entry name" value="PRK14608.1"/>
    <property type="match status" value="1"/>
</dbReference>
<keyword evidence="8 10" id="KW-0414">Isoprene biosynthesis</keyword>
<reference evidence="13 14" key="1">
    <citation type="submission" date="2020-08" db="EMBL/GenBank/DDBJ databases">
        <title>Genomic Encyclopedia of Type Strains, Phase IV (KMG-IV): sequencing the most valuable type-strain genomes for metagenomic binning, comparative biology and taxonomic classification.</title>
        <authorList>
            <person name="Goeker M."/>
        </authorList>
    </citation>
    <scope>NUCLEOTIDE SEQUENCE [LARGE SCALE GENOMIC DNA]</scope>
    <source>
        <strain evidence="13 14">DSM 7465</strain>
    </source>
</reference>
<feature type="domain" description="GHMP kinase C-terminal" evidence="12">
    <location>
        <begin position="215"/>
        <end position="267"/>
    </location>
</feature>
<dbReference type="GO" id="GO:0005524">
    <property type="term" value="F:ATP binding"/>
    <property type="evidence" value="ECO:0007669"/>
    <property type="project" value="UniProtKB-UniRule"/>
</dbReference>
<evidence type="ECO:0000313" key="13">
    <source>
        <dbReference type="EMBL" id="MBB4641291.1"/>
    </source>
</evidence>
<dbReference type="UniPathway" id="UPA00056">
    <property type="reaction ID" value="UER00094"/>
</dbReference>
<dbReference type="HAMAP" id="MF_00061">
    <property type="entry name" value="IspE"/>
    <property type="match status" value="1"/>
</dbReference>
<dbReference type="PANTHER" id="PTHR43527:SF2">
    <property type="entry name" value="4-DIPHOSPHOCYTIDYL-2-C-METHYL-D-ERYTHRITOL KINASE, CHLOROPLASTIC"/>
    <property type="match status" value="1"/>
</dbReference>
<organism evidence="13 14">
    <name type="scientific">Rhizorhapis suberifaciens</name>
    <name type="common">corky root of lettuce</name>
    <dbReference type="NCBI Taxonomy" id="13656"/>
    <lineage>
        <taxon>Bacteria</taxon>
        <taxon>Pseudomonadati</taxon>
        <taxon>Pseudomonadota</taxon>
        <taxon>Alphaproteobacteria</taxon>
        <taxon>Sphingomonadales</taxon>
        <taxon>Sphingomonadaceae</taxon>
        <taxon>Rhizorhapis</taxon>
    </lineage>
</organism>
<dbReference type="InterPro" id="IPR036554">
    <property type="entry name" value="GHMP_kinase_C_sf"/>
</dbReference>
<comment type="catalytic activity">
    <reaction evidence="10">
        <text>4-CDP-2-C-methyl-D-erythritol + ATP = 4-CDP-2-C-methyl-D-erythritol 2-phosphate + ADP + H(+)</text>
        <dbReference type="Rhea" id="RHEA:18437"/>
        <dbReference type="ChEBI" id="CHEBI:15378"/>
        <dbReference type="ChEBI" id="CHEBI:30616"/>
        <dbReference type="ChEBI" id="CHEBI:57823"/>
        <dbReference type="ChEBI" id="CHEBI:57919"/>
        <dbReference type="ChEBI" id="CHEBI:456216"/>
        <dbReference type="EC" id="2.7.1.148"/>
    </reaction>
</comment>
<evidence type="ECO:0000259" key="11">
    <source>
        <dbReference type="Pfam" id="PF00288"/>
    </source>
</evidence>
<dbReference type="InterPro" id="IPR014721">
    <property type="entry name" value="Ribsml_uS5_D2-typ_fold_subgr"/>
</dbReference>
<protein>
    <recommendedName>
        <fullName evidence="3 10">4-diphosphocytidyl-2-C-methyl-D-erythritol kinase</fullName>
        <shortName evidence="10">CMK</shortName>
        <ecNumber evidence="2 10">2.7.1.148</ecNumber>
    </recommendedName>
    <alternativeName>
        <fullName evidence="9 10">4-(cytidine-5'-diphospho)-2-C-methyl-D-erythritol kinase</fullName>
    </alternativeName>
</protein>
<keyword evidence="14" id="KW-1185">Reference proteome</keyword>
<dbReference type="RefSeq" id="WP_184475098.1">
    <property type="nucleotide sequence ID" value="NZ_JACHOV010000005.1"/>
</dbReference>
<dbReference type="GO" id="GO:0019288">
    <property type="term" value="P:isopentenyl diphosphate biosynthetic process, methylerythritol 4-phosphate pathway"/>
    <property type="evidence" value="ECO:0007669"/>
    <property type="project" value="UniProtKB-UniRule"/>
</dbReference>
<dbReference type="GO" id="GO:0016114">
    <property type="term" value="P:terpenoid biosynthetic process"/>
    <property type="evidence" value="ECO:0007669"/>
    <property type="project" value="UniProtKB-UniRule"/>
</dbReference>
<evidence type="ECO:0000256" key="2">
    <source>
        <dbReference type="ARBA" id="ARBA00012052"/>
    </source>
</evidence>
<accession>A0A840HUC0</accession>
<evidence type="ECO:0000259" key="12">
    <source>
        <dbReference type="Pfam" id="PF08544"/>
    </source>
</evidence>
<feature type="active site" evidence="10">
    <location>
        <position position="146"/>
    </location>
</feature>
<evidence type="ECO:0000256" key="5">
    <source>
        <dbReference type="ARBA" id="ARBA00022741"/>
    </source>
</evidence>
<dbReference type="Gene3D" id="3.30.230.10">
    <property type="match status" value="1"/>
</dbReference>
<evidence type="ECO:0000256" key="8">
    <source>
        <dbReference type="ARBA" id="ARBA00023229"/>
    </source>
</evidence>
<keyword evidence="4 10" id="KW-0808">Transferase</keyword>
<dbReference type="InterPro" id="IPR006204">
    <property type="entry name" value="GHMP_kinase_N_dom"/>
</dbReference>
<dbReference type="NCBIfam" id="TIGR00154">
    <property type="entry name" value="ispE"/>
    <property type="match status" value="1"/>
</dbReference>
<dbReference type="Proteomes" id="UP000575068">
    <property type="component" value="Unassembled WGS sequence"/>
</dbReference>
<dbReference type="AlphaFoldDB" id="A0A840HUC0"/>
<dbReference type="InterPro" id="IPR020568">
    <property type="entry name" value="Ribosomal_Su5_D2-typ_SF"/>
</dbReference>
<evidence type="ECO:0000256" key="4">
    <source>
        <dbReference type="ARBA" id="ARBA00022679"/>
    </source>
</evidence>
<evidence type="ECO:0000256" key="3">
    <source>
        <dbReference type="ARBA" id="ARBA00017473"/>
    </source>
</evidence>
<evidence type="ECO:0000256" key="9">
    <source>
        <dbReference type="ARBA" id="ARBA00032554"/>
    </source>
</evidence>
<comment type="caution">
    <text evidence="13">The sequence shown here is derived from an EMBL/GenBank/DDBJ whole genome shotgun (WGS) entry which is preliminary data.</text>
</comment>
<dbReference type="InterPro" id="IPR004424">
    <property type="entry name" value="IspE"/>
</dbReference>
<evidence type="ECO:0000256" key="7">
    <source>
        <dbReference type="ARBA" id="ARBA00022840"/>
    </source>
</evidence>
<dbReference type="EC" id="2.7.1.148" evidence="2 10"/>
<feature type="domain" description="GHMP kinase N-terminal" evidence="11">
    <location>
        <begin position="68"/>
        <end position="153"/>
    </location>
</feature>
<keyword evidence="6 10" id="KW-0418">Kinase</keyword>
<dbReference type="SUPFAM" id="SSF55060">
    <property type="entry name" value="GHMP Kinase, C-terminal domain"/>
    <property type="match status" value="1"/>
</dbReference>
<comment type="similarity">
    <text evidence="1 10">Belongs to the GHMP kinase family. IspE subfamily.</text>
</comment>
<dbReference type="InterPro" id="IPR013750">
    <property type="entry name" value="GHMP_kinase_C_dom"/>
</dbReference>
<evidence type="ECO:0000313" key="14">
    <source>
        <dbReference type="Proteomes" id="UP000575068"/>
    </source>
</evidence>
<comment type="function">
    <text evidence="10">Catalyzes the phosphorylation of the position 2 hydroxy group of 4-diphosphocytidyl-2C-methyl-D-erythritol.</text>
</comment>
<evidence type="ECO:0000256" key="1">
    <source>
        <dbReference type="ARBA" id="ARBA00009684"/>
    </source>
</evidence>
<dbReference type="SUPFAM" id="SSF54211">
    <property type="entry name" value="Ribosomal protein S5 domain 2-like"/>
    <property type="match status" value="1"/>
</dbReference>
<evidence type="ECO:0000256" key="10">
    <source>
        <dbReference type="HAMAP-Rule" id="MF_00061"/>
    </source>
</evidence>
<dbReference type="Gene3D" id="3.30.70.890">
    <property type="entry name" value="GHMP kinase, C-terminal domain"/>
    <property type="match status" value="1"/>
</dbReference>
<dbReference type="GO" id="GO:0050515">
    <property type="term" value="F:4-(cytidine 5'-diphospho)-2-C-methyl-D-erythritol kinase activity"/>
    <property type="evidence" value="ECO:0007669"/>
    <property type="project" value="UniProtKB-UniRule"/>
</dbReference>
<sequence length="288" mass="30236">MLTETAYAKINLALHVRARRNDGYHDIESVFAFAQDGDRLSADLRQDGRFSLSIDGPFASGLSVAPDNLVIRAASALRGACGVAAGADLYLTKNLPVASGIGGGSADAAAALRLLSRLWKLTPADTGMAAVMVNNLVRLAGDLGSDVPACVVSQTLVGTGRGEALDLREINGLSGMPLLLVNPSKSLSTAQVFADWDGLDRGPLQCESLEQIVAIGRNDLQPPAIRLIPEIAGILAELEGLDEVVLARMSGSGATCFALFSDEAALARGSKSLQMAHPKWWIMTSKVR</sequence>
<keyword evidence="5 10" id="KW-0547">Nucleotide-binding</keyword>
<dbReference type="EMBL" id="JACHOV010000005">
    <property type="protein sequence ID" value="MBB4641291.1"/>
    <property type="molecule type" value="Genomic_DNA"/>
</dbReference>
<keyword evidence="7 10" id="KW-0067">ATP-binding</keyword>
<dbReference type="Pfam" id="PF08544">
    <property type="entry name" value="GHMP_kinases_C"/>
    <property type="match status" value="1"/>
</dbReference>
<gene>
    <name evidence="10" type="primary">ispE</name>
    <name evidence="13" type="ORF">HNQ99_001596</name>
</gene>
<feature type="binding site" evidence="10">
    <location>
        <begin position="96"/>
        <end position="106"/>
    </location>
    <ligand>
        <name>ATP</name>
        <dbReference type="ChEBI" id="CHEBI:30616"/>
    </ligand>
</feature>
<feature type="active site" evidence="10">
    <location>
        <position position="9"/>
    </location>
</feature>
<evidence type="ECO:0000256" key="6">
    <source>
        <dbReference type="ARBA" id="ARBA00022777"/>
    </source>
</evidence>
<comment type="pathway">
    <text evidence="10">Isoprenoid biosynthesis; isopentenyl diphosphate biosynthesis via DXP pathway; isopentenyl diphosphate from 1-deoxy-D-xylulose 5-phosphate: step 3/6.</text>
</comment>
<name>A0A840HUC0_9SPHN</name>
<proteinExistence type="inferred from homology"/>